<organism evidence="1">
    <name type="scientific">Chryseobacterium sp. B5</name>
    <dbReference type="NCBI Taxonomy" id="2050562"/>
    <lineage>
        <taxon>Bacteria</taxon>
        <taxon>Pseudomonadati</taxon>
        <taxon>Bacteroidota</taxon>
        <taxon>Flavobacteriia</taxon>
        <taxon>Flavobacteriales</taxon>
        <taxon>Weeksellaceae</taxon>
        <taxon>Chryseobacterium group</taxon>
        <taxon>Chryseobacterium</taxon>
    </lineage>
</organism>
<name>A0A2G7T867_9FLAO</name>
<dbReference type="AlphaFoldDB" id="A0A2G7T867"/>
<sequence length="225" mass="25317">MTLDDLIKQYRADALDQGRAVGGGDTDVFCSNELLTTYANEAQVEACRRGQLLRDSVSPMCRIAFLAGAETVDLDSRVVRILRAFIDGQEVGEISVDEMDCYHPGWQFQERQDVPQRLVAGMTTGKLHLWPRPAADGELRLTVQRLPLKPMRACMDKPEIRPELHFALVHWMLYWAYGREDTDMHNDAKAAVALAKFEAEFGRKASGRNEEWARSREVGVPGPLA</sequence>
<dbReference type="InterPro" id="IPR056209">
    <property type="entry name" value="SU10_adaptor"/>
</dbReference>
<dbReference type="EMBL" id="PEKC01000025">
    <property type="protein sequence ID" value="PII36132.1"/>
    <property type="molecule type" value="Genomic_DNA"/>
</dbReference>
<evidence type="ECO:0000313" key="1">
    <source>
        <dbReference type="EMBL" id="PII36132.1"/>
    </source>
</evidence>
<protein>
    <submittedName>
        <fullName evidence="1">Uncharacterized protein</fullName>
    </submittedName>
</protein>
<accession>A0A2G7T867</accession>
<reference evidence="1" key="1">
    <citation type="submission" date="2017-10" db="EMBL/GenBank/DDBJ databases">
        <title>Chryseobacterium sp. B5 is a hydrocarbonoclastic and plant growth promoting bacterium.</title>
        <authorList>
            <person name="Thijs S."/>
            <person name="Gkorezis P."/>
            <person name="Van Hamme J."/>
        </authorList>
    </citation>
    <scope>NUCLEOTIDE SEQUENCE</scope>
    <source>
        <strain evidence="1">B5</strain>
    </source>
</reference>
<comment type="caution">
    <text evidence="1">The sequence shown here is derived from an EMBL/GenBank/DDBJ whole genome shotgun (WGS) entry which is preliminary data.</text>
</comment>
<dbReference type="Pfam" id="PF24175">
    <property type="entry name" value="SU10_adaptor"/>
    <property type="match status" value="1"/>
</dbReference>
<proteinExistence type="predicted"/>
<gene>
    <name evidence="1" type="ORF">CTI11_09400</name>
</gene>